<keyword evidence="4" id="KW-1185">Reference proteome</keyword>
<gene>
    <name evidence="3" type="ORF">HNR30_007968</name>
</gene>
<dbReference type="InterPro" id="IPR020845">
    <property type="entry name" value="AMP-binding_CS"/>
</dbReference>
<dbReference type="GO" id="GO:0043041">
    <property type="term" value="P:amino acid activation for nonribosomal peptide biosynthetic process"/>
    <property type="evidence" value="ECO:0007669"/>
    <property type="project" value="TreeGrafter"/>
</dbReference>
<dbReference type="InterPro" id="IPR000873">
    <property type="entry name" value="AMP-dep_synth/lig_dom"/>
</dbReference>
<evidence type="ECO:0000313" key="4">
    <source>
        <dbReference type="Proteomes" id="UP000530928"/>
    </source>
</evidence>
<feature type="domain" description="AMP-dependent synthetase/ligase" evidence="1">
    <location>
        <begin position="12"/>
        <end position="354"/>
    </location>
</feature>
<dbReference type="Proteomes" id="UP000530928">
    <property type="component" value="Unassembled WGS sequence"/>
</dbReference>
<dbReference type="Pfam" id="PF00501">
    <property type="entry name" value="AMP-binding"/>
    <property type="match status" value="1"/>
</dbReference>
<dbReference type="CDD" id="cd05930">
    <property type="entry name" value="A_NRPS"/>
    <property type="match status" value="1"/>
</dbReference>
<dbReference type="EMBL" id="JACDUR010000009">
    <property type="protein sequence ID" value="MBA2896577.1"/>
    <property type="molecule type" value="Genomic_DNA"/>
</dbReference>
<dbReference type="PANTHER" id="PTHR45527">
    <property type="entry name" value="NONRIBOSOMAL PEPTIDE SYNTHETASE"/>
    <property type="match status" value="1"/>
</dbReference>
<dbReference type="SUPFAM" id="SSF56801">
    <property type="entry name" value="Acetyl-CoA synthetase-like"/>
    <property type="match status" value="1"/>
</dbReference>
<evidence type="ECO:0000259" key="1">
    <source>
        <dbReference type="Pfam" id="PF00501"/>
    </source>
</evidence>
<dbReference type="Gene3D" id="3.40.50.12780">
    <property type="entry name" value="N-terminal domain of ligase-like"/>
    <property type="match status" value="1"/>
</dbReference>
<name>A0A7W0CST5_9ACTN</name>
<comment type="caution">
    <text evidence="3">The sequence shown here is derived from an EMBL/GenBank/DDBJ whole genome shotgun (WGS) entry which is preliminary data.</text>
</comment>
<feature type="domain" description="AMP-binding enzyme C-terminal" evidence="2">
    <location>
        <begin position="413"/>
        <end position="485"/>
    </location>
</feature>
<dbReference type="GO" id="GO:0031177">
    <property type="term" value="F:phosphopantetheine binding"/>
    <property type="evidence" value="ECO:0007669"/>
    <property type="project" value="TreeGrafter"/>
</dbReference>
<organism evidence="3 4">
    <name type="scientific">Nonomuraea soli</name>
    <dbReference type="NCBI Taxonomy" id="1032476"/>
    <lineage>
        <taxon>Bacteria</taxon>
        <taxon>Bacillati</taxon>
        <taxon>Actinomycetota</taxon>
        <taxon>Actinomycetes</taxon>
        <taxon>Streptosporangiales</taxon>
        <taxon>Streptosporangiaceae</taxon>
        <taxon>Nonomuraea</taxon>
    </lineage>
</organism>
<dbReference type="InterPro" id="IPR025110">
    <property type="entry name" value="AMP-bd_C"/>
</dbReference>
<dbReference type="NCBIfam" id="TIGR01733">
    <property type="entry name" value="AA-adenyl-dom"/>
    <property type="match status" value="1"/>
</dbReference>
<dbReference type="AlphaFoldDB" id="A0A7W0CST5"/>
<dbReference type="Pfam" id="PF13193">
    <property type="entry name" value="AMP-binding_C"/>
    <property type="match status" value="1"/>
</dbReference>
<accession>A0A7W0CST5</accession>
<evidence type="ECO:0000313" key="3">
    <source>
        <dbReference type="EMBL" id="MBA2896577.1"/>
    </source>
</evidence>
<dbReference type="PROSITE" id="PS00455">
    <property type="entry name" value="AMP_BINDING"/>
    <property type="match status" value="1"/>
</dbReference>
<dbReference type="InterPro" id="IPR045851">
    <property type="entry name" value="AMP-bd_C_sf"/>
</dbReference>
<dbReference type="RefSeq" id="WP_181615303.1">
    <property type="nucleotide sequence ID" value="NZ_BAABAM010000008.1"/>
</dbReference>
<dbReference type="InterPro" id="IPR010071">
    <property type="entry name" value="AA_adenyl_dom"/>
</dbReference>
<sequence length="495" mass="53732">MDQESGFLGSSFYEHVRRRPDAVAVTDGPAHVTYAELAAAAAGIRGSLTALGLAPGDRVGIFMRRSWKVVAAIVAVVGHGCTYVPLDPDYPADRVRFMAGDSRLGAICADPGGPWPFQGVPRIEVTGDGAPILAPAGRSPDIPTHIIYTSGSTGRPKGVATPEHAVSELFASAAERFAFDSRDVWTWFHSHCFDFSVWEIWGPLVHGGRLVVIPPDVGRDPRRLLGTLTDERVTVLCQVPSMFKYLAWAMEQDPRPLDLRYLIFGGEAIDRDTIRAWMDLTGGREEIVNIYGPTETTVFATCTVVDRAAVTDPTGPTNIGRPLRHVRTAVVGTDGTACAEGELWIGGTALAAGYVGRPELNAERFPVVDLGEGERRWYRTGDLVRRLDDGSFAYLGRIDSQVKIRGFRIELGEIEAVLRGLDGVNDAAVLVKTPPGGEPLIVAYLVGEPAPARELRERCGERLPAHMIPARFHTVAEFPLNPNGKLDRLALEGTR</sequence>
<evidence type="ECO:0000259" key="2">
    <source>
        <dbReference type="Pfam" id="PF13193"/>
    </source>
</evidence>
<dbReference type="GO" id="GO:0005829">
    <property type="term" value="C:cytosol"/>
    <property type="evidence" value="ECO:0007669"/>
    <property type="project" value="TreeGrafter"/>
</dbReference>
<reference evidence="3 4" key="1">
    <citation type="submission" date="2020-07" db="EMBL/GenBank/DDBJ databases">
        <title>Genomic Encyclopedia of Type Strains, Phase IV (KMG-IV): sequencing the most valuable type-strain genomes for metagenomic binning, comparative biology and taxonomic classification.</title>
        <authorList>
            <person name="Goeker M."/>
        </authorList>
    </citation>
    <scope>NUCLEOTIDE SEQUENCE [LARGE SCALE GENOMIC DNA]</scope>
    <source>
        <strain evidence="3 4">DSM 45533</strain>
    </source>
</reference>
<protein>
    <submittedName>
        <fullName evidence="3">Nonribosomal peptide synthetase DhbF</fullName>
    </submittedName>
</protein>
<dbReference type="PANTHER" id="PTHR45527:SF1">
    <property type="entry name" value="FATTY ACID SYNTHASE"/>
    <property type="match status" value="1"/>
</dbReference>
<proteinExistence type="predicted"/>
<dbReference type="InterPro" id="IPR042099">
    <property type="entry name" value="ANL_N_sf"/>
</dbReference>
<dbReference type="Gene3D" id="3.30.300.30">
    <property type="match status" value="1"/>
</dbReference>
<dbReference type="GO" id="GO:0044550">
    <property type="term" value="P:secondary metabolite biosynthetic process"/>
    <property type="evidence" value="ECO:0007669"/>
    <property type="project" value="TreeGrafter"/>
</dbReference>